<dbReference type="Proteomes" id="UP000054388">
    <property type="component" value="Unassembled WGS sequence"/>
</dbReference>
<protein>
    <submittedName>
        <fullName evidence="1">Uncharacterized protein</fullName>
    </submittedName>
</protein>
<reference evidence="1 2" key="1">
    <citation type="submission" date="2015-10" db="EMBL/GenBank/DDBJ databases">
        <title>Genome sequence of Chryseobacterium greenlandense.</title>
        <authorList>
            <person name="Newman J."/>
            <person name="Fischer K."/>
            <person name="Miller J."/>
        </authorList>
    </citation>
    <scope>NUCLEOTIDE SEQUENCE [LARGE SCALE GENOMIC DNA]</scope>
    <source>
        <strain evidence="1 2">UMB34</strain>
    </source>
</reference>
<evidence type="ECO:0000313" key="2">
    <source>
        <dbReference type="Proteomes" id="UP000054388"/>
    </source>
</evidence>
<dbReference type="RefSeq" id="WP_059137665.1">
    <property type="nucleotide sequence ID" value="NZ_LMAI01000010.1"/>
</dbReference>
<dbReference type="AlphaFoldDB" id="A0A101CFW2"/>
<name>A0A101CFW2_9FLAO</name>
<evidence type="ECO:0000313" key="1">
    <source>
        <dbReference type="EMBL" id="KUJ55104.1"/>
    </source>
</evidence>
<gene>
    <name evidence="1" type="ORF">AR686_16285</name>
</gene>
<organism evidence="1 2">
    <name type="scientific">Chryseobacterium aquaticum subsp. greenlandense</name>
    <dbReference type="NCBI Taxonomy" id="345663"/>
    <lineage>
        <taxon>Bacteria</taxon>
        <taxon>Pseudomonadati</taxon>
        <taxon>Bacteroidota</taxon>
        <taxon>Flavobacteriia</taxon>
        <taxon>Flavobacteriales</taxon>
        <taxon>Weeksellaceae</taxon>
        <taxon>Chryseobacterium group</taxon>
        <taxon>Chryseobacterium</taxon>
    </lineage>
</organism>
<proteinExistence type="predicted"/>
<accession>A0A101CFW2</accession>
<comment type="caution">
    <text evidence="1">The sequence shown here is derived from an EMBL/GenBank/DDBJ whole genome shotgun (WGS) entry which is preliminary data.</text>
</comment>
<sequence length="111" mass="13323">MDKEVIKYIIAYFRVLMTDDEKLALKYQIYMEKSSDNSEQRKKMIEKGWINSENKTTDLLKTGYEDFEANVVKRIMIETPEKVFFNNCPKCGKLARTPKAKQCRYCFYNWH</sequence>
<dbReference type="EMBL" id="LMAI01000010">
    <property type="protein sequence ID" value="KUJ55104.1"/>
    <property type="molecule type" value="Genomic_DNA"/>
</dbReference>